<dbReference type="PROSITE" id="PS50830">
    <property type="entry name" value="TNASE_3"/>
    <property type="match status" value="1"/>
</dbReference>
<evidence type="ECO:0000256" key="1">
    <source>
        <dbReference type="ARBA" id="ARBA00022722"/>
    </source>
</evidence>
<keyword evidence="2 6" id="KW-0255">Endonuclease</keyword>
<organism evidence="6 7">
    <name type="scientific">Lampropedia hyalina DSM 16112</name>
    <dbReference type="NCBI Taxonomy" id="1122156"/>
    <lineage>
        <taxon>Bacteria</taxon>
        <taxon>Pseudomonadati</taxon>
        <taxon>Pseudomonadota</taxon>
        <taxon>Betaproteobacteria</taxon>
        <taxon>Burkholderiales</taxon>
        <taxon>Comamonadaceae</taxon>
        <taxon>Lampropedia</taxon>
    </lineage>
</organism>
<reference evidence="6 7" key="1">
    <citation type="submission" date="2016-11" db="EMBL/GenBank/DDBJ databases">
        <authorList>
            <person name="Jaros S."/>
            <person name="Januszkiewicz K."/>
            <person name="Wedrychowicz H."/>
        </authorList>
    </citation>
    <scope>NUCLEOTIDE SEQUENCE [LARGE SCALE GENOMIC DNA]</scope>
    <source>
        <strain evidence="6 7">DSM 16112</strain>
    </source>
</reference>
<dbReference type="SUPFAM" id="SSF50199">
    <property type="entry name" value="Staphylococcal nuclease"/>
    <property type="match status" value="1"/>
</dbReference>
<keyword evidence="7" id="KW-1185">Reference proteome</keyword>
<evidence type="ECO:0000313" key="7">
    <source>
        <dbReference type="Proteomes" id="UP000184327"/>
    </source>
</evidence>
<sequence>MSGKAQTCRVTRVSDGDTLDALCGTGSRAQKVRIRLRGIDAPELRQPHGTAARQRLNQLCRQQTIRLPQRPDKDRYGRVLADVQCQQQDAGELLVRSGLAWYYRSTARDYPTLVKLETQAKRHKRGLWGDAKPTPPWVWRQQNRR</sequence>
<dbReference type="OrthoDB" id="9805504at2"/>
<dbReference type="STRING" id="1122156.SAMN02745117_01594"/>
<keyword evidence="1" id="KW-0540">Nuclease</keyword>
<name>A0A1M5A3S5_9BURK</name>
<dbReference type="Gene3D" id="2.40.50.90">
    <property type="match status" value="1"/>
</dbReference>
<dbReference type="AlphaFoldDB" id="A0A1M5A3S5"/>
<protein>
    <submittedName>
        <fullName evidence="6">Endonuclease YncB, thermonuclease family</fullName>
    </submittedName>
</protein>
<feature type="domain" description="TNase-like" evidence="5">
    <location>
        <begin position="4"/>
        <end position="130"/>
    </location>
</feature>
<evidence type="ECO:0000256" key="2">
    <source>
        <dbReference type="ARBA" id="ARBA00022759"/>
    </source>
</evidence>
<keyword evidence="3" id="KW-0378">Hydrolase</keyword>
<dbReference type="Proteomes" id="UP000184327">
    <property type="component" value="Unassembled WGS sequence"/>
</dbReference>
<dbReference type="InterPro" id="IPR016071">
    <property type="entry name" value="Staphylococal_nuclease_OB-fold"/>
</dbReference>
<dbReference type="GO" id="GO:0016787">
    <property type="term" value="F:hydrolase activity"/>
    <property type="evidence" value="ECO:0007669"/>
    <property type="project" value="UniProtKB-KW"/>
</dbReference>
<proteinExistence type="predicted"/>
<dbReference type="RefSeq" id="WP_073356179.1">
    <property type="nucleotide sequence ID" value="NZ_FQUZ01000016.1"/>
</dbReference>
<dbReference type="PANTHER" id="PTHR12302">
    <property type="entry name" value="EBNA2 BINDING PROTEIN P100"/>
    <property type="match status" value="1"/>
</dbReference>
<gene>
    <name evidence="6" type="ORF">SAMN02745117_01594</name>
</gene>
<evidence type="ECO:0000259" key="5">
    <source>
        <dbReference type="PROSITE" id="PS50830"/>
    </source>
</evidence>
<dbReference type="InterPro" id="IPR035437">
    <property type="entry name" value="SNase_OB-fold_sf"/>
</dbReference>
<dbReference type="Pfam" id="PF00565">
    <property type="entry name" value="SNase"/>
    <property type="match status" value="1"/>
</dbReference>
<dbReference type="GO" id="GO:0004519">
    <property type="term" value="F:endonuclease activity"/>
    <property type="evidence" value="ECO:0007669"/>
    <property type="project" value="UniProtKB-KW"/>
</dbReference>
<feature type="region of interest" description="Disordered" evidence="4">
    <location>
        <begin position="124"/>
        <end position="145"/>
    </location>
</feature>
<dbReference type="EMBL" id="FQUZ01000016">
    <property type="protein sequence ID" value="SHF24928.1"/>
    <property type="molecule type" value="Genomic_DNA"/>
</dbReference>
<evidence type="ECO:0000313" key="6">
    <source>
        <dbReference type="EMBL" id="SHF24928.1"/>
    </source>
</evidence>
<evidence type="ECO:0000256" key="3">
    <source>
        <dbReference type="ARBA" id="ARBA00022801"/>
    </source>
</evidence>
<accession>A0A1M5A3S5</accession>
<dbReference type="PANTHER" id="PTHR12302:SF3">
    <property type="entry name" value="SERINE_THREONINE-PROTEIN KINASE 31"/>
    <property type="match status" value="1"/>
</dbReference>
<evidence type="ECO:0000256" key="4">
    <source>
        <dbReference type="SAM" id="MobiDB-lite"/>
    </source>
</evidence>
<dbReference type="SMART" id="SM00318">
    <property type="entry name" value="SNc"/>
    <property type="match status" value="1"/>
</dbReference>